<keyword evidence="6" id="KW-0735">Signal-anchor</keyword>
<evidence type="ECO:0000256" key="5">
    <source>
        <dbReference type="ARBA" id="ARBA00022692"/>
    </source>
</evidence>
<evidence type="ECO:0000256" key="9">
    <source>
        <dbReference type="ARBA" id="ARBA00023136"/>
    </source>
</evidence>
<dbReference type="Pfam" id="PF00777">
    <property type="entry name" value="Glyco_transf_29"/>
    <property type="match status" value="1"/>
</dbReference>
<comment type="similarity">
    <text evidence="2">Belongs to the glycosyltransferase 29 family.</text>
</comment>
<dbReference type="PANTHER" id="PTHR47486">
    <property type="entry name" value="SIALYLTRANSFERASE-LIKE PROTEIN 1"/>
    <property type="match status" value="1"/>
</dbReference>
<keyword evidence="9" id="KW-0472">Membrane</keyword>
<dbReference type="GO" id="GO:0009846">
    <property type="term" value="P:pollen germination"/>
    <property type="evidence" value="ECO:0007669"/>
    <property type="project" value="InterPro"/>
</dbReference>
<keyword evidence="3" id="KW-0328">Glycosyltransferase</keyword>
<evidence type="ECO:0000313" key="11">
    <source>
        <dbReference type="EMBL" id="RDY05664.1"/>
    </source>
</evidence>
<dbReference type="InterPro" id="IPR044782">
    <property type="entry name" value="SIA1/STLP5"/>
</dbReference>
<dbReference type="InterPro" id="IPR001675">
    <property type="entry name" value="Glyco_trans_29"/>
</dbReference>
<gene>
    <name evidence="11" type="primary">SIA1</name>
    <name evidence="11" type="ORF">CR513_10470</name>
</gene>
<protein>
    <submittedName>
        <fullName evidence="11">Sialyltransferase-like protein 1</fullName>
    </submittedName>
</protein>
<dbReference type="GO" id="GO:0000139">
    <property type="term" value="C:Golgi membrane"/>
    <property type="evidence" value="ECO:0007669"/>
    <property type="project" value="UniProtKB-SubCell"/>
</dbReference>
<keyword evidence="12" id="KW-1185">Reference proteome</keyword>
<evidence type="ECO:0000313" key="12">
    <source>
        <dbReference type="Proteomes" id="UP000257109"/>
    </source>
</evidence>
<keyword evidence="7" id="KW-1133">Transmembrane helix</keyword>
<comment type="subcellular location">
    <subcellularLocation>
        <location evidence="1">Golgi apparatus membrane</location>
        <topology evidence="1">Single-pass type II membrane protein</topology>
    </subcellularLocation>
</comment>
<dbReference type="InterPro" id="IPR038578">
    <property type="entry name" value="GT29-like_sf"/>
</dbReference>
<dbReference type="Gene3D" id="3.90.1480.20">
    <property type="entry name" value="Glycosyl transferase family 29"/>
    <property type="match status" value="1"/>
</dbReference>
<dbReference type="GO" id="GO:0008373">
    <property type="term" value="F:sialyltransferase activity"/>
    <property type="evidence" value="ECO:0007669"/>
    <property type="project" value="InterPro"/>
</dbReference>
<sequence length="314" mass="36224">MSSKRLASKCKAPSTRFIRASTKKQRKLILPESDAEEEVVAKARATTIVKEEKEIKDDNAPLITWMIKRKAPLVQHQGTNPSNLVVLSIFPRGTSYHSDIIPCDLFCHSFTVIPPENAYPKQCVGNRGLGRTAHIIDHCKLILKYLEDTNSTWYNVQFKKFEPLEYNYDVCETILLWEQYQNMTTMLTREYLDAFLNGWVDYALLRIVQLGTKRCTNMTLYEENLNKLLLVKPLFHPHQFFTCAIVGNFGDLLKIEFRKEIDSHDVVFRDNEALVNEKYAKYVGLKRDFHLVVRGATCNMVPILNGSDDEINVK</sequence>
<dbReference type="AlphaFoldDB" id="A0A371HSI7"/>
<dbReference type="PANTHER" id="PTHR47486:SF1">
    <property type="entry name" value="SIALYLTRANSFERASE-LIKE PROTEIN 1"/>
    <property type="match status" value="1"/>
</dbReference>
<evidence type="ECO:0000256" key="7">
    <source>
        <dbReference type="ARBA" id="ARBA00022989"/>
    </source>
</evidence>
<evidence type="ECO:0000256" key="3">
    <source>
        <dbReference type="ARBA" id="ARBA00022676"/>
    </source>
</evidence>
<evidence type="ECO:0000256" key="4">
    <source>
        <dbReference type="ARBA" id="ARBA00022679"/>
    </source>
</evidence>
<evidence type="ECO:0000256" key="1">
    <source>
        <dbReference type="ARBA" id="ARBA00004323"/>
    </source>
</evidence>
<keyword evidence="4" id="KW-0808">Transferase</keyword>
<dbReference type="OrthoDB" id="10264956at2759"/>
<comment type="caution">
    <text evidence="11">The sequence shown here is derived from an EMBL/GenBank/DDBJ whole genome shotgun (WGS) entry which is preliminary data.</text>
</comment>
<evidence type="ECO:0000256" key="2">
    <source>
        <dbReference type="ARBA" id="ARBA00006003"/>
    </source>
</evidence>
<evidence type="ECO:0000256" key="6">
    <source>
        <dbReference type="ARBA" id="ARBA00022968"/>
    </source>
</evidence>
<name>A0A371HSI7_MUCPR</name>
<evidence type="ECO:0000256" key="10">
    <source>
        <dbReference type="ARBA" id="ARBA00023180"/>
    </source>
</evidence>
<proteinExistence type="inferred from homology"/>
<keyword evidence="10" id="KW-0325">Glycoprotein</keyword>
<feature type="non-terminal residue" evidence="11">
    <location>
        <position position="1"/>
    </location>
</feature>
<dbReference type="EMBL" id="QJKJ01001835">
    <property type="protein sequence ID" value="RDY05664.1"/>
    <property type="molecule type" value="Genomic_DNA"/>
</dbReference>
<organism evidence="11 12">
    <name type="scientific">Mucuna pruriens</name>
    <name type="common">Velvet bean</name>
    <name type="synonym">Dolichos pruriens</name>
    <dbReference type="NCBI Taxonomy" id="157652"/>
    <lineage>
        <taxon>Eukaryota</taxon>
        <taxon>Viridiplantae</taxon>
        <taxon>Streptophyta</taxon>
        <taxon>Embryophyta</taxon>
        <taxon>Tracheophyta</taxon>
        <taxon>Spermatophyta</taxon>
        <taxon>Magnoliopsida</taxon>
        <taxon>eudicotyledons</taxon>
        <taxon>Gunneridae</taxon>
        <taxon>Pentapetalae</taxon>
        <taxon>rosids</taxon>
        <taxon>fabids</taxon>
        <taxon>Fabales</taxon>
        <taxon>Fabaceae</taxon>
        <taxon>Papilionoideae</taxon>
        <taxon>50 kb inversion clade</taxon>
        <taxon>NPAAA clade</taxon>
        <taxon>indigoferoid/millettioid clade</taxon>
        <taxon>Phaseoleae</taxon>
        <taxon>Mucuna</taxon>
    </lineage>
</organism>
<evidence type="ECO:0000256" key="8">
    <source>
        <dbReference type="ARBA" id="ARBA00023034"/>
    </source>
</evidence>
<keyword evidence="8" id="KW-0333">Golgi apparatus</keyword>
<accession>A0A371HSI7</accession>
<reference evidence="11" key="1">
    <citation type="submission" date="2018-05" db="EMBL/GenBank/DDBJ databases">
        <title>Draft genome of Mucuna pruriens seed.</title>
        <authorList>
            <person name="Nnadi N.E."/>
            <person name="Vos R."/>
            <person name="Hasami M.H."/>
            <person name="Devisetty U.K."/>
            <person name="Aguiy J.C."/>
        </authorList>
    </citation>
    <scope>NUCLEOTIDE SEQUENCE [LARGE SCALE GENOMIC DNA]</scope>
    <source>
        <strain evidence="11">JCA_2017</strain>
    </source>
</reference>
<dbReference type="Proteomes" id="UP000257109">
    <property type="component" value="Unassembled WGS sequence"/>
</dbReference>
<dbReference type="GO" id="GO:0009860">
    <property type="term" value="P:pollen tube growth"/>
    <property type="evidence" value="ECO:0007669"/>
    <property type="project" value="InterPro"/>
</dbReference>
<keyword evidence="5" id="KW-0812">Transmembrane</keyword>